<feature type="compositionally biased region" description="Polar residues" evidence="1">
    <location>
        <begin position="343"/>
        <end position="355"/>
    </location>
</feature>
<dbReference type="EMBL" id="ML213527">
    <property type="protein sequence ID" value="TFK46881.1"/>
    <property type="molecule type" value="Genomic_DNA"/>
</dbReference>
<reference evidence="2 3" key="1">
    <citation type="journal article" date="2019" name="Nat. Ecol. Evol.">
        <title>Megaphylogeny resolves global patterns of mushroom evolution.</title>
        <authorList>
            <person name="Varga T."/>
            <person name="Krizsan K."/>
            <person name="Foldi C."/>
            <person name="Dima B."/>
            <person name="Sanchez-Garcia M."/>
            <person name="Sanchez-Ramirez S."/>
            <person name="Szollosi G.J."/>
            <person name="Szarkandi J.G."/>
            <person name="Papp V."/>
            <person name="Albert L."/>
            <person name="Andreopoulos W."/>
            <person name="Angelini C."/>
            <person name="Antonin V."/>
            <person name="Barry K.W."/>
            <person name="Bougher N.L."/>
            <person name="Buchanan P."/>
            <person name="Buyck B."/>
            <person name="Bense V."/>
            <person name="Catcheside P."/>
            <person name="Chovatia M."/>
            <person name="Cooper J."/>
            <person name="Damon W."/>
            <person name="Desjardin D."/>
            <person name="Finy P."/>
            <person name="Geml J."/>
            <person name="Haridas S."/>
            <person name="Hughes K."/>
            <person name="Justo A."/>
            <person name="Karasinski D."/>
            <person name="Kautmanova I."/>
            <person name="Kiss B."/>
            <person name="Kocsube S."/>
            <person name="Kotiranta H."/>
            <person name="LaButti K.M."/>
            <person name="Lechner B.E."/>
            <person name="Liimatainen K."/>
            <person name="Lipzen A."/>
            <person name="Lukacs Z."/>
            <person name="Mihaltcheva S."/>
            <person name="Morgado L.N."/>
            <person name="Niskanen T."/>
            <person name="Noordeloos M.E."/>
            <person name="Ohm R.A."/>
            <person name="Ortiz-Santana B."/>
            <person name="Ovrebo C."/>
            <person name="Racz N."/>
            <person name="Riley R."/>
            <person name="Savchenko A."/>
            <person name="Shiryaev A."/>
            <person name="Soop K."/>
            <person name="Spirin V."/>
            <person name="Szebenyi C."/>
            <person name="Tomsovsky M."/>
            <person name="Tulloss R.E."/>
            <person name="Uehling J."/>
            <person name="Grigoriev I.V."/>
            <person name="Vagvolgyi C."/>
            <person name="Papp T."/>
            <person name="Martin F.M."/>
            <person name="Miettinen O."/>
            <person name="Hibbett D.S."/>
            <person name="Nagy L.G."/>
        </authorList>
    </citation>
    <scope>NUCLEOTIDE SEQUENCE [LARGE SCALE GENOMIC DNA]</scope>
    <source>
        <strain evidence="2 3">OMC1185</strain>
    </source>
</reference>
<evidence type="ECO:0000256" key="1">
    <source>
        <dbReference type="SAM" id="MobiDB-lite"/>
    </source>
</evidence>
<protein>
    <submittedName>
        <fullName evidence="2">Uncharacterized protein</fullName>
    </submittedName>
</protein>
<sequence length="508" mass="56387">MAPRPRLRVDPPPSSFPSVPAASSEGPSYPHTSSFRTLQMEIHIRSPSTKLDRLPHQQQARSLPVFGESDRVTGHVALAQSFAQMGRLTITEMCKLEGAFTYVSPEVEVYDASLKGKQRHAFYSSSRVVPLSGTQDTPRSALSLRDAFVASVRRRPSLPTMDGSEMRIIPFNFELPNPSRPGEELPHTFSSSALIEGGVRERAQAENSDVSYRVVALWEAMDQSEDRSLLEAPIIVHPDTEFSSLDGLGYEPESWLEIPLKSERSIPFQCAITLPSPSLFPRSAAIPFFVVFTTVHRSSGLAREIASDATITISLLRKIHISASPFGLPTPPPTPPTTDESDMQSTQSPATTSNRLLRRMIRNNTPPVVPVTRNSRGLDTSTRSRQRSHSQSRSLSRTSSRSSDHTEKPLPRVPPNQAVSVFTESRTLQTEMCCGFPKRPRVKQDNRAHPPLEVHEKLPDGLFKSKIQLHKGMIPGIDWAGLSVKYYLEASVLFGQDDLRARVPIKIF</sequence>
<name>A0A5C3MZF7_9AGAM</name>
<evidence type="ECO:0000313" key="2">
    <source>
        <dbReference type="EMBL" id="TFK46881.1"/>
    </source>
</evidence>
<feature type="compositionally biased region" description="Polar residues" evidence="1">
    <location>
        <begin position="362"/>
        <end position="378"/>
    </location>
</feature>
<accession>A0A5C3MZF7</accession>
<feature type="compositionally biased region" description="Low complexity" evidence="1">
    <location>
        <begin position="391"/>
        <end position="401"/>
    </location>
</feature>
<organism evidence="2 3">
    <name type="scientific">Heliocybe sulcata</name>
    <dbReference type="NCBI Taxonomy" id="5364"/>
    <lineage>
        <taxon>Eukaryota</taxon>
        <taxon>Fungi</taxon>
        <taxon>Dikarya</taxon>
        <taxon>Basidiomycota</taxon>
        <taxon>Agaricomycotina</taxon>
        <taxon>Agaricomycetes</taxon>
        <taxon>Gloeophyllales</taxon>
        <taxon>Gloeophyllaceae</taxon>
        <taxon>Heliocybe</taxon>
    </lineage>
</organism>
<gene>
    <name evidence="2" type="ORF">OE88DRAFT_1648360</name>
</gene>
<dbReference type="AlphaFoldDB" id="A0A5C3MZF7"/>
<feature type="region of interest" description="Disordered" evidence="1">
    <location>
        <begin position="324"/>
        <end position="418"/>
    </location>
</feature>
<proteinExistence type="predicted"/>
<dbReference type="OrthoDB" id="3259897at2759"/>
<evidence type="ECO:0000313" key="3">
    <source>
        <dbReference type="Proteomes" id="UP000305948"/>
    </source>
</evidence>
<keyword evidence="3" id="KW-1185">Reference proteome</keyword>
<feature type="region of interest" description="Disordered" evidence="1">
    <location>
        <begin position="1"/>
        <end position="33"/>
    </location>
</feature>
<dbReference type="Proteomes" id="UP000305948">
    <property type="component" value="Unassembled WGS sequence"/>
</dbReference>